<keyword evidence="4" id="KW-0443">Lipid metabolism</keyword>
<dbReference type="OrthoDB" id="9803035at2"/>
<comment type="catalytic activity">
    <reaction evidence="4">
        <text>a 1-acyl-sn-glycero-3-phosphate + an acyl-CoA = a 1,2-diacyl-sn-glycero-3-phosphate + CoA</text>
        <dbReference type="Rhea" id="RHEA:19709"/>
        <dbReference type="ChEBI" id="CHEBI:57287"/>
        <dbReference type="ChEBI" id="CHEBI:57970"/>
        <dbReference type="ChEBI" id="CHEBI:58342"/>
        <dbReference type="ChEBI" id="CHEBI:58608"/>
        <dbReference type="EC" id="2.3.1.51"/>
    </reaction>
</comment>
<dbReference type="InterPro" id="IPR002123">
    <property type="entry name" value="Plipid/glycerol_acylTrfase"/>
</dbReference>
<dbReference type="GO" id="GO:0003841">
    <property type="term" value="F:1-acylglycerol-3-phosphate O-acyltransferase activity"/>
    <property type="evidence" value="ECO:0007669"/>
    <property type="project" value="UniProtKB-UniRule"/>
</dbReference>
<dbReference type="PANTHER" id="PTHR10434">
    <property type="entry name" value="1-ACYL-SN-GLYCEROL-3-PHOSPHATE ACYLTRANSFERASE"/>
    <property type="match status" value="1"/>
</dbReference>
<dbReference type="SUPFAM" id="SSF69593">
    <property type="entry name" value="Glycerol-3-phosphate (1)-acyltransferase"/>
    <property type="match status" value="1"/>
</dbReference>
<dbReference type="KEGG" id="asoc:CB4_03093"/>
<evidence type="ECO:0000256" key="1">
    <source>
        <dbReference type="ARBA" id="ARBA00008655"/>
    </source>
</evidence>
<dbReference type="SMART" id="SM00563">
    <property type="entry name" value="PlsC"/>
    <property type="match status" value="1"/>
</dbReference>
<dbReference type="InterPro" id="IPR004552">
    <property type="entry name" value="AGP_acyltrans"/>
</dbReference>
<evidence type="ECO:0000256" key="4">
    <source>
        <dbReference type="RuleBase" id="RU361267"/>
    </source>
</evidence>
<comment type="domain">
    <text evidence="4">The HXXXXD motif is essential for acyltransferase activity and may constitute the binding site for the phosphate moiety of the glycerol-3-phosphate.</text>
</comment>
<dbReference type="CDD" id="cd07989">
    <property type="entry name" value="LPLAT_AGPAT-like"/>
    <property type="match status" value="1"/>
</dbReference>
<evidence type="ECO:0000313" key="6">
    <source>
        <dbReference type="Proteomes" id="UP000217696"/>
    </source>
</evidence>
<evidence type="ECO:0000256" key="2">
    <source>
        <dbReference type="ARBA" id="ARBA00022679"/>
    </source>
</evidence>
<protein>
    <recommendedName>
        <fullName evidence="4">1-acyl-sn-glycerol-3-phosphate acyltransferase</fullName>
        <ecNumber evidence="4">2.3.1.51</ecNumber>
    </recommendedName>
</protein>
<keyword evidence="4" id="KW-0444">Lipid biosynthesis</keyword>
<evidence type="ECO:0000256" key="3">
    <source>
        <dbReference type="ARBA" id="ARBA00023315"/>
    </source>
</evidence>
<dbReference type="Pfam" id="PF01553">
    <property type="entry name" value="Acyltransferase"/>
    <property type="match status" value="1"/>
</dbReference>
<dbReference type="EMBL" id="AP017312">
    <property type="protein sequence ID" value="BAU28916.1"/>
    <property type="molecule type" value="Genomic_DNA"/>
</dbReference>
<gene>
    <name evidence="5" type="primary">plsC_2</name>
    <name evidence="5" type="ORF">CB4_03093</name>
</gene>
<keyword evidence="4" id="KW-0594">Phospholipid biosynthesis</keyword>
<keyword evidence="2 4" id="KW-0808">Transferase</keyword>
<name>A0A0U4NJH6_9BACL</name>
<sequence>MIGRVYTFWRRVARMILAFGYRWQVLGRENVPGSGPLVLCCNHISNWDPITLGSGLERPVFFMAKEELFHVPIAGKLALECGAFPVKRGSGDRQAIRRALELLKEGHTVGIFPEGTRNIQADGTMREVQPGAAMIALKSSAQVVPVAIVGPYRLFRPVTIIYGKPFDLAAETVGDNNAERMHHAAAIIQREIQSLLDIHKNA</sequence>
<dbReference type="EC" id="2.3.1.51" evidence="4"/>
<accession>A0A0U4NJH6</accession>
<proteinExistence type="inferred from homology"/>
<reference evidence="5 6" key="1">
    <citation type="submission" date="2015-12" db="EMBL/GenBank/DDBJ databases">
        <title>Genome sequence of Aneurinibacillus soli.</title>
        <authorList>
            <person name="Lee J.S."/>
            <person name="Lee K.C."/>
            <person name="Kim K.K."/>
            <person name="Lee B.W."/>
        </authorList>
    </citation>
    <scope>NUCLEOTIDE SEQUENCE [LARGE SCALE GENOMIC DNA]</scope>
    <source>
        <strain evidence="5 6">CB4</strain>
    </source>
</reference>
<keyword evidence="3 4" id="KW-0012">Acyltransferase</keyword>
<dbReference type="NCBIfam" id="TIGR00530">
    <property type="entry name" value="AGP_acyltrn"/>
    <property type="match status" value="1"/>
</dbReference>
<keyword evidence="4" id="KW-1208">Phospholipid metabolism</keyword>
<dbReference type="GO" id="GO:0016020">
    <property type="term" value="C:membrane"/>
    <property type="evidence" value="ECO:0007669"/>
    <property type="project" value="InterPro"/>
</dbReference>
<dbReference type="PANTHER" id="PTHR10434:SF11">
    <property type="entry name" value="1-ACYL-SN-GLYCEROL-3-PHOSPHATE ACYLTRANSFERASE"/>
    <property type="match status" value="1"/>
</dbReference>
<dbReference type="AlphaFoldDB" id="A0A0U4NJH6"/>
<evidence type="ECO:0000313" key="5">
    <source>
        <dbReference type="EMBL" id="BAU28916.1"/>
    </source>
</evidence>
<dbReference type="Proteomes" id="UP000217696">
    <property type="component" value="Chromosome"/>
</dbReference>
<organism evidence="5 6">
    <name type="scientific">Aneurinibacillus soli</name>
    <dbReference type="NCBI Taxonomy" id="1500254"/>
    <lineage>
        <taxon>Bacteria</taxon>
        <taxon>Bacillati</taxon>
        <taxon>Bacillota</taxon>
        <taxon>Bacilli</taxon>
        <taxon>Bacillales</taxon>
        <taxon>Paenibacillaceae</taxon>
        <taxon>Aneurinibacillus group</taxon>
        <taxon>Aneurinibacillus</taxon>
    </lineage>
</organism>
<comment type="similarity">
    <text evidence="1 4">Belongs to the 1-acyl-sn-glycerol-3-phosphate acyltransferase family.</text>
</comment>
<keyword evidence="6" id="KW-1185">Reference proteome</keyword>
<dbReference type="GO" id="GO:0006654">
    <property type="term" value="P:phosphatidic acid biosynthetic process"/>
    <property type="evidence" value="ECO:0007669"/>
    <property type="project" value="TreeGrafter"/>
</dbReference>
<dbReference type="RefSeq" id="WP_096466612.1">
    <property type="nucleotide sequence ID" value="NZ_AP017312.1"/>
</dbReference>